<evidence type="ECO:0000313" key="2">
    <source>
        <dbReference type="Proteomes" id="UP000608420"/>
    </source>
</evidence>
<name>A0ABQ1W234_9BACL</name>
<comment type="caution">
    <text evidence="1">The sequence shown here is derived from an EMBL/GenBank/DDBJ whole genome shotgun (WGS) entry which is preliminary data.</text>
</comment>
<keyword evidence="2" id="KW-1185">Reference proteome</keyword>
<organism evidence="1 2">
    <name type="scientific">Paenibacillus aceti</name>
    <dbReference type="NCBI Taxonomy" id="1820010"/>
    <lineage>
        <taxon>Bacteria</taxon>
        <taxon>Bacillati</taxon>
        <taxon>Bacillota</taxon>
        <taxon>Bacilli</taxon>
        <taxon>Bacillales</taxon>
        <taxon>Paenibacillaceae</taxon>
        <taxon>Paenibacillus</taxon>
    </lineage>
</organism>
<protein>
    <submittedName>
        <fullName evidence="1">Uncharacterized protein</fullName>
    </submittedName>
</protein>
<accession>A0ABQ1W234</accession>
<evidence type="ECO:0000313" key="1">
    <source>
        <dbReference type="EMBL" id="GGG09014.1"/>
    </source>
</evidence>
<reference evidence="2" key="1">
    <citation type="journal article" date="2019" name="Int. J. Syst. Evol. Microbiol.">
        <title>The Global Catalogue of Microorganisms (GCM) 10K type strain sequencing project: providing services to taxonomists for standard genome sequencing and annotation.</title>
        <authorList>
            <consortium name="The Broad Institute Genomics Platform"/>
            <consortium name="The Broad Institute Genome Sequencing Center for Infectious Disease"/>
            <person name="Wu L."/>
            <person name="Ma J."/>
        </authorList>
    </citation>
    <scope>NUCLEOTIDE SEQUENCE [LARGE SCALE GENOMIC DNA]</scope>
    <source>
        <strain evidence="2">CGMCC 1.15420</strain>
    </source>
</reference>
<proteinExistence type="predicted"/>
<dbReference type="EMBL" id="BMIW01000027">
    <property type="protein sequence ID" value="GGG09014.1"/>
    <property type="molecule type" value="Genomic_DNA"/>
</dbReference>
<dbReference type="Proteomes" id="UP000608420">
    <property type="component" value="Unassembled WGS sequence"/>
</dbReference>
<gene>
    <name evidence="1" type="ORF">GCM10010913_33510</name>
</gene>
<sequence length="69" mass="7829">MKSGTVVANDKKNENNLMYYLTTLDLQTKYEIIDVNMAKDILKTLCNDYVWGFSSARAGKFDTQSIVSI</sequence>